<feature type="domain" description="Cyclic nucleotide-binding" evidence="3">
    <location>
        <begin position="120"/>
        <end position="241"/>
    </location>
</feature>
<dbReference type="PANTHER" id="PTHR45689:SF5">
    <property type="entry name" value="I[[H]] CHANNEL, ISOFORM E"/>
    <property type="match status" value="1"/>
</dbReference>
<dbReference type="SMART" id="SM00100">
    <property type="entry name" value="cNMP"/>
    <property type="match status" value="1"/>
</dbReference>
<keyword evidence="2" id="KW-0472">Membrane</keyword>
<proteinExistence type="predicted"/>
<keyword evidence="5" id="KW-1185">Reference proteome</keyword>
<accession>A0ABN7T7S8</accession>
<evidence type="ECO:0000259" key="3">
    <source>
        <dbReference type="PROSITE" id="PS50042"/>
    </source>
</evidence>
<dbReference type="PROSITE" id="PS50042">
    <property type="entry name" value="CNMP_BINDING_3"/>
    <property type="match status" value="1"/>
</dbReference>
<sequence>MFCIGYGTMAPQCIDDLWMMFFSIFIGDLLKAVFIGGASSMMQMMDASKRLYTEKLNAVTEYMEHKRLPSYTRQRLLDYYEKRYQGKMFDEEKVLATLNPILRKALIRHNRKDLVEKVPFFDKCPASFIDEVLHVMRLEMYLKDDKIIRQGAVGNKMFFIQSGMCLIIFGNLKKRKRKSLVLQEGDFFGEISLLIPDTKRTATVIARDATYVYSLKYKDFTKILDMYPNIKEKMEKIAEERLAQTIAQTENQSSSDSEPVEDGSKIYPWPDYTTDIEDESVTFEAPTFTVQRPESEMTVNAAFDNVPMFSINVDAPSDESLHENA</sequence>
<evidence type="ECO:0000256" key="2">
    <source>
        <dbReference type="SAM" id="Phobius"/>
    </source>
</evidence>
<dbReference type="Proteomes" id="UP001158576">
    <property type="component" value="Chromosome 2"/>
</dbReference>
<dbReference type="Gene3D" id="2.60.120.10">
    <property type="entry name" value="Jelly Rolls"/>
    <property type="match status" value="1"/>
</dbReference>
<dbReference type="SUPFAM" id="SSF51206">
    <property type="entry name" value="cAMP-binding domain-like"/>
    <property type="match status" value="1"/>
</dbReference>
<reference evidence="4 5" key="1">
    <citation type="submission" date="2021-04" db="EMBL/GenBank/DDBJ databases">
        <authorList>
            <person name="Bliznina A."/>
        </authorList>
    </citation>
    <scope>NUCLEOTIDE SEQUENCE [LARGE SCALE GENOMIC DNA]</scope>
</reference>
<name>A0ABN7T7S8_OIKDI</name>
<dbReference type="PROSITE" id="PS00889">
    <property type="entry name" value="CNMP_BINDING_2"/>
    <property type="match status" value="1"/>
</dbReference>
<evidence type="ECO:0000313" key="5">
    <source>
        <dbReference type="Proteomes" id="UP001158576"/>
    </source>
</evidence>
<organism evidence="4 5">
    <name type="scientific">Oikopleura dioica</name>
    <name type="common">Tunicate</name>
    <dbReference type="NCBI Taxonomy" id="34765"/>
    <lineage>
        <taxon>Eukaryota</taxon>
        <taxon>Metazoa</taxon>
        <taxon>Chordata</taxon>
        <taxon>Tunicata</taxon>
        <taxon>Appendicularia</taxon>
        <taxon>Copelata</taxon>
        <taxon>Oikopleuridae</taxon>
        <taxon>Oikopleura</taxon>
    </lineage>
</organism>
<dbReference type="InterPro" id="IPR018490">
    <property type="entry name" value="cNMP-bd_dom_sf"/>
</dbReference>
<gene>
    <name evidence="4" type="ORF">OKIOD_LOCUS16509</name>
</gene>
<dbReference type="Gene3D" id="1.10.287.630">
    <property type="entry name" value="Helix hairpin bin"/>
    <property type="match status" value="1"/>
</dbReference>
<dbReference type="Pfam" id="PF00027">
    <property type="entry name" value="cNMP_binding"/>
    <property type="match status" value="1"/>
</dbReference>
<dbReference type="CDD" id="cd00038">
    <property type="entry name" value="CAP_ED"/>
    <property type="match status" value="1"/>
</dbReference>
<feature type="region of interest" description="Disordered" evidence="1">
    <location>
        <begin position="247"/>
        <end position="267"/>
    </location>
</feature>
<keyword evidence="2" id="KW-0812">Transmembrane</keyword>
<evidence type="ECO:0000256" key="1">
    <source>
        <dbReference type="SAM" id="MobiDB-lite"/>
    </source>
</evidence>
<dbReference type="InterPro" id="IPR018488">
    <property type="entry name" value="cNMP-bd_CS"/>
</dbReference>
<dbReference type="PROSITE" id="PS00888">
    <property type="entry name" value="CNMP_BINDING_1"/>
    <property type="match status" value="1"/>
</dbReference>
<evidence type="ECO:0000313" key="4">
    <source>
        <dbReference type="EMBL" id="CAG5113654.1"/>
    </source>
</evidence>
<dbReference type="InterPro" id="IPR051413">
    <property type="entry name" value="K/Na_HCN_channel"/>
</dbReference>
<dbReference type="PANTHER" id="PTHR45689">
    <property type="entry name" value="I[[H]] CHANNEL, ISOFORM E"/>
    <property type="match status" value="1"/>
</dbReference>
<dbReference type="InterPro" id="IPR000595">
    <property type="entry name" value="cNMP-bd_dom"/>
</dbReference>
<dbReference type="InterPro" id="IPR014710">
    <property type="entry name" value="RmlC-like_jellyroll"/>
</dbReference>
<feature type="compositionally biased region" description="Polar residues" evidence="1">
    <location>
        <begin position="247"/>
        <end position="257"/>
    </location>
</feature>
<keyword evidence="2" id="KW-1133">Transmembrane helix</keyword>
<feature type="transmembrane region" description="Helical" evidence="2">
    <location>
        <begin position="17"/>
        <end position="41"/>
    </location>
</feature>
<protein>
    <submittedName>
        <fullName evidence="4">Oidioi.mRNA.OKI2018_I69.chr2.g7744.t1.cds</fullName>
    </submittedName>
</protein>
<dbReference type="EMBL" id="OU015567">
    <property type="protein sequence ID" value="CAG5113654.1"/>
    <property type="molecule type" value="Genomic_DNA"/>
</dbReference>